<accession>A0A9P4JSJ2</accession>
<evidence type="ECO:0000313" key="4">
    <source>
        <dbReference type="EMBL" id="KAF2203591.1"/>
    </source>
</evidence>
<gene>
    <name evidence="4" type="ORF">GQ43DRAFT_411348</name>
</gene>
<protein>
    <recommendedName>
        <fullName evidence="6">Transcription factor domain-containing protein</fullName>
    </recommendedName>
</protein>
<evidence type="ECO:0000313" key="5">
    <source>
        <dbReference type="Proteomes" id="UP000799536"/>
    </source>
</evidence>
<dbReference type="PANTHER" id="PTHR47840">
    <property type="entry name" value="ZN(II)2CYS6 TRANSCRIPTION FACTOR (EUROFUNG)-RELATED"/>
    <property type="match status" value="1"/>
</dbReference>
<proteinExistence type="predicted"/>
<keyword evidence="5" id="KW-1185">Reference proteome</keyword>
<evidence type="ECO:0008006" key="6">
    <source>
        <dbReference type="Google" id="ProtNLM"/>
    </source>
</evidence>
<dbReference type="OrthoDB" id="5392779at2759"/>
<evidence type="ECO:0000256" key="1">
    <source>
        <dbReference type="ARBA" id="ARBA00023015"/>
    </source>
</evidence>
<reference evidence="4" key="1">
    <citation type="journal article" date="2020" name="Stud. Mycol.">
        <title>101 Dothideomycetes genomes: a test case for predicting lifestyles and emergence of pathogens.</title>
        <authorList>
            <person name="Haridas S."/>
            <person name="Albert R."/>
            <person name="Binder M."/>
            <person name="Bloem J."/>
            <person name="Labutti K."/>
            <person name="Salamov A."/>
            <person name="Andreopoulos B."/>
            <person name="Baker S."/>
            <person name="Barry K."/>
            <person name="Bills G."/>
            <person name="Bluhm B."/>
            <person name="Cannon C."/>
            <person name="Castanera R."/>
            <person name="Culley D."/>
            <person name="Daum C."/>
            <person name="Ezra D."/>
            <person name="Gonzalez J."/>
            <person name="Henrissat B."/>
            <person name="Kuo A."/>
            <person name="Liang C."/>
            <person name="Lipzen A."/>
            <person name="Lutzoni F."/>
            <person name="Magnuson J."/>
            <person name="Mondo S."/>
            <person name="Nolan M."/>
            <person name="Ohm R."/>
            <person name="Pangilinan J."/>
            <person name="Park H.-J."/>
            <person name="Ramirez L."/>
            <person name="Alfaro M."/>
            <person name="Sun H."/>
            <person name="Tritt A."/>
            <person name="Yoshinaga Y."/>
            <person name="Zwiers L.-H."/>
            <person name="Turgeon B."/>
            <person name="Goodwin S."/>
            <person name="Spatafora J."/>
            <person name="Crous P."/>
            <person name="Grigoriev I."/>
        </authorList>
    </citation>
    <scope>NUCLEOTIDE SEQUENCE</scope>
    <source>
        <strain evidence="4">ATCC 74209</strain>
    </source>
</reference>
<dbReference type="Proteomes" id="UP000799536">
    <property type="component" value="Unassembled WGS sequence"/>
</dbReference>
<dbReference type="CDD" id="cd12148">
    <property type="entry name" value="fungal_TF_MHR"/>
    <property type="match status" value="1"/>
</dbReference>
<evidence type="ECO:0000256" key="2">
    <source>
        <dbReference type="ARBA" id="ARBA00023163"/>
    </source>
</evidence>
<organism evidence="4 5">
    <name type="scientific">Delitschia confertaspora ATCC 74209</name>
    <dbReference type="NCBI Taxonomy" id="1513339"/>
    <lineage>
        <taxon>Eukaryota</taxon>
        <taxon>Fungi</taxon>
        <taxon>Dikarya</taxon>
        <taxon>Ascomycota</taxon>
        <taxon>Pezizomycotina</taxon>
        <taxon>Dothideomycetes</taxon>
        <taxon>Pleosporomycetidae</taxon>
        <taxon>Pleosporales</taxon>
        <taxon>Delitschiaceae</taxon>
        <taxon>Delitschia</taxon>
    </lineage>
</organism>
<name>A0A9P4JSJ2_9PLEO</name>
<keyword evidence="2" id="KW-0804">Transcription</keyword>
<sequence>MEALPAMNDLHGKRPCKGICTYWDCKRRKIQSNPSSDAETKSLGGLTPSSSHVTETDEVYHCPLNIKEKFSKLELLFERFACRKWTTSSVMSDSTQDTAVTESTDEKKSKFAFGFPELASEAQSSSSNWDFPLAGYHTQWSASPFIRTLVNNTDNGRASNSDYIRRLLCDLLPSQEDANIIFFSSHGWTILSSGYKPSKELFVNQDPNSVCLDLSAVAKEHVVVIARTLLHLSICIGTLPPEFDASRLPTISSLEATMQTYVSTVTDLVLSSDEQMSTLPGLETLLLLVHYQCSTSHHRQAWLTVRRALNLAHLMGLHRIVAQPSTAPTSEVIEGAKFVWRQLVDLDRFLSLHLRLPFASDSYPYFSNFHPTLTHRCHLSAISKEISSLEKPVSASTYASALAIDEKLDGLMKSLSQTFWTIPVINPSQQNPEQAEALQRLCVQIWHFELKILLHLPFLLRAAHEPRYEYSKVSALQAARNVVLRWFALRKSSATQVCSRVAELPVFIAAATITLDILAEMGTKDRAEVQRSRGSDFVMVCRIVGEMEKLARGSAREIMARRSVNVLKRLLCCLDERRFRGEVVQVTMPYFGTVELTPNAPPRKPGESAVPSVDLGNGASGEGARLPVFSFVSNGLLPGEGGEEWGEEDDGVEFEVTLFEGLEDRDVDGNWVF</sequence>
<dbReference type="PANTHER" id="PTHR47840:SF1">
    <property type="entry name" value="ZN(II)2CYS6 TRANSCRIPTION FACTOR (EUROFUNG)"/>
    <property type="match status" value="1"/>
</dbReference>
<dbReference type="EMBL" id="ML993899">
    <property type="protein sequence ID" value="KAF2203591.1"/>
    <property type="molecule type" value="Genomic_DNA"/>
</dbReference>
<comment type="caution">
    <text evidence="4">The sequence shown here is derived from an EMBL/GenBank/DDBJ whole genome shotgun (WGS) entry which is preliminary data.</text>
</comment>
<dbReference type="AlphaFoldDB" id="A0A9P4JSJ2"/>
<keyword evidence="1" id="KW-0805">Transcription regulation</keyword>
<evidence type="ECO:0000256" key="3">
    <source>
        <dbReference type="ARBA" id="ARBA00023242"/>
    </source>
</evidence>
<keyword evidence="3" id="KW-0539">Nucleus</keyword>